<keyword evidence="2" id="KW-1185">Reference proteome</keyword>
<evidence type="ECO:0000313" key="2">
    <source>
        <dbReference type="Proteomes" id="UP000580654"/>
    </source>
</evidence>
<dbReference type="RefSeq" id="WP_184521100.1">
    <property type="nucleotide sequence ID" value="NZ_JACIJD010000026.1"/>
</dbReference>
<dbReference type="EMBL" id="JACIJD010000026">
    <property type="protein sequence ID" value="MBB5695946.1"/>
    <property type="molecule type" value="Genomic_DNA"/>
</dbReference>
<protein>
    <submittedName>
        <fullName evidence="1">Uncharacterized protein</fullName>
    </submittedName>
</protein>
<evidence type="ECO:0000313" key="1">
    <source>
        <dbReference type="EMBL" id="MBB5695946.1"/>
    </source>
</evidence>
<name>A0A840Y709_9PROT</name>
<reference evidence="1 2" key="1">
    <citation type="submission" date="2020-08" db="EMBL/GenBank/DDBJ databases">
        <title>Genomic Encyclopedia of Type Strains, Phase IV (KMG-IV): sequencing the most valuable type-strain genomes for metagenomic binning, comparative biology and taxonomic classification.</title>
        <authorList>
            <person name="Goeker M."/>
        </authorList>
    </citation>
    <scope>NUCLEOTIDE SEQUENCE [LARGE SCALE GENOMIC DNA]</scope>
    <source>
        <strain evidence="1 2">DSM 25622</strain>
    </source>
</reference>
<proteinExistence type="predicted"/>
<sequence>MISGLAHEAKARERVGAAYVASVEAQRRRDTVEVPGLSRAAWTAVDAQERAQARQQEAEQQRLGIRRG</sequence>
<dbReference type="AlphaFoldDB" id="A0A840Y709"/>
<gene>
    <name evidence="1" type="ORF">FHS87_004014</name>
</gene>
<comment type="caution">
    <text evidence="1">The sequence shown here is derived from an EMBL/GenBank/DDBJ whole genome shotgun (WGS) entry which is preliminary data.</text>
</comment>
<organism evidence="1 2">
    <name type="scientific">Muricoccus pecuniae</name>
    <dbReference type="NCBI Taxonomy" id="693023"/>
    <lineage>
        <taxon>Bacteria</taxon>
        <taxon>Pseudomonadati</taxon>
        <taxon>Pseudomonadota</taxon>
        <taxon>Alphaproteobacteria</taxon>
        <taxon>Acetobacterales</taxon>
        <taxon>Roseomonadaceae</taxon>
        <taxon>Muricoccus</taxon>
    </lineage>
</organism>
<dbReference type="Proteomes" id="UP000580654">
    <property type="component" value="Unassembled WGS sequence"/>
</dbReference>
<accession>A0A840Y709</accession>